<evidence type="ECO:0000256" key="10">
    <source>
        <dbReference type="SAM" id="Phobius"/>
    </source>
</evidence>
<dbReference type="GO" id="GO:0015279">
    <property type="term" value="F:store-operated calcium channel activity"/>
    <property type="evidence" value="ECO:0007669"/>
    <property type="project" value="TreeGrafter"/>
</dbReference>
<dbReference type="GO" id="GO:0005886">
    <property type="term" value="C:plasma membrane"/>
    <property type="evidence" value="ECO:0007669"/>
    <property type="project" value="TreeGrafter"/>
</dbReference>
<keyword evidence="7" id="KW-0407">Ion channel</keyword>
<keyword evidence="8" id="KW-0175">Coiled coil</keyword>
<dbReference type="PANTHER" id="PTHR10117:SF54">
    <property type="entry name" value="TRANSIENT RECEPTOR POTENTIAL-GAMMA PROTEIN"/>
    <property type="match status" value="1"/>
</dbReference>
<evidence type="ECO:0000256" key="4">
    <source>
        <dbReference type="ARBA" id="ARBA00022989"/>
    </source>
</evidence>
<accession>A0A8S3Z5Y2</accession>
<sequence>FIAHPQCQAQIGEMWYSGVPFLRYLNRFAYLMLAIPIGIVVCPVLSIAYLFTPWSKVSRIVKTPLMRFLSYTCSFLTFLILITVVKLYLRHYIDTFSCQTPETVAYIVIIVVFMWISGLILEECKQVYHAGIKDYLASFWNLMDSSMLSCLLASFVLELVTPLRLHKVWSYTRYQSPVTWAPSWVPDPELVSDVLFSLGIICSVSRFSFIMPANEALGTMLVSFRRTVSDIVKIFGMFILVMIAFTCGLAALYAPSRCYTKSFNSFSATLSTLTWSMFSMGEVGHPSLDEDASGPLSSLINNDDRSRGAAQVGSYLYGIYVFCTTIVLLNLLIAVMSNTFQEVQDERDVEWKFARTELWLTFIEPGNPVPPPFNMIPSPRHLWRLVLCLCGRNLMTEEAKKFRYASVQTGSGPEPEQSEDDQSQSSVESRQGRKDVMCQLIRRYARHIERMRLEGDGDKTSGEEILRRQIERINVKMDKRLDELQNKLVRVEKEVATVREDSSNVRQTQEQHLKKFLEFADHKTHESDRYTHFLDEAKLQILSRMDSERIQMERVLDSRINNVARKFDDNTIHLAQQIDRLQTAKGSRGLSPSPVQFK</sequence>
<dbReference type="Proteomes" id="UP000678393">
    <property type="component" value="Unassembled WGS sequence"/>
</dbReference>
<feature type="transmembrane region" description="Helical" evidence="10">
    <location>
        <begin position="104"/>
        <end position="121"/>
    </location>
</feature>
<evidence type="ECO:0000256" key="7">
    <source>
        <dbReference type="ARBA" id="ARBA00023303"/>
    </source>
</evidence>
<dbReference type="GO" id="GO:0070679">
    <property type="term" value="F:inositol 1,4,5 trisphosphate binding"/>
    <property type="evidence" value="ECO:0007669"/>
    <property type="project" value="TreeGrafter"/>
</dbReference>
<name>A0A8S3Z5Y2_9EUPU</name>
<feature type="domain" description="Ion transport" evidence="11">
    <location>
        <begin position="71"/>
        <end position="347"/>
    </location>
</feature>
<dbReference type="GO" id="GO:0051480">
    <property type="term" value="P:regulation of cytosolic calcium ion concentration"/>
    <property type="evidence" value="ECO:0007669"/>
    <property type="project" value="TreeGrafter"/>
</dbReference>
<dbReference type="PRINTS" id="PR01097">
    <property type="entry name" value="TRNSRECEPTRP"/>
</dbReference>
<feature type="transmembrane region" description="Helical" evidence="10">
    <location>
        <begin position="142"/>
        <end position="161"/>
    </location>
</feature>
<evidence type="ECO:0000256" key="1">
    <source>
        <dbReference type="ARBA" id="ARBA00004141"/>
    </source>
</evidence>
<evidence type="ECO:0000256" key="9">
    <source>
        <dbReference type="SAM" id="MobiDB-lite"/>
    </source>
</evidence>
<keyword evidence="4 10" id="KW-1133">Transmembrane helix</keyword>
<evidence type="ECO:0000256" key="5">
    <source>
        <dbReference type="ARBA" id="ARBA00023065"/>
    </source>
</evidence>
<dbReference type="Pfam" id="PF00520">
    <property type="entry name" value="Ion_trans"/>
    <property type="match status" value="1"/>
</dbReference>
<dbReference type="OrthoDB" id="2373987at2759"/>
<keyword evidence="13" id="KW-1185">Reference proteome</keyword>
<feature type="coiled-coil region" evidence="8">
    <location>
        <begin position="467"/>
        <end position="501"/>
    </location>
</feature>
<reference evidence="12" key="1">
    <citation type="submission" date="2021-04" db="EMBL/GenBank/DDBJ databases">
        <authorList>
            <consortium name="Molecular Ecology Group"/>
        </authorList>
    </citation>
    <scope>NUCLEOTIDE SEQUENCE</scope>
</reference>
<dbReference type="InterPro" id="IPR005821">
    <property type="entry name" value="Ion_trans_dom"/>
</dbReference>
<dbReference type="AlphaFoldDB" id="A0A8S3Z5Y2"/>
<protein>
    <recommendedName>
        <fullName evidence="11">Ion transport domain-containing protein</fullName>
    </recommendedName>
</protein>
<dbReference type="GO" id="GO:0034703">
    <property type="term" value="C:cation channel complex"/>
    <property type="evidence" value="ECO:0007669"/>
    <property type="project" value="TreeGrafter"/>
</dbReference>
<keyword evidence="5" id="KW-0406">Ion transport</keyword>
<evidence type="ECO:0000256" key="8">
    <source>
        <dbReference type="SAM" id="Coils"/>
    </source>
</evidence>
<evidence type="ECO:0000256" key="6">
    <source>
        <dbReference type="ARBA" id="ARBA00023136"/>
    </source>
</evidence>
<keyword evidence="6 10" id="KW-0472">Membrane</keyword>
<gene>
    <name evidence="12" type="ORF">CUNI_LOCUS10545</name>
</gene>
<dbReference type="InterPro" id="IPR002153">
    <property type="entry name" value="TRPC_channel"/>
</dbReference>
<comment type="subcellular location">
    <subcellularLocation>
        <location evidence="1">Membrane</location>
        <topology evidence="1">Multi-pass membrane protein</topology>
    </subcellularLocation>
</comment>
<evidence type="ECO:0000259" key="11">
    <source>
        <dbReference type="Pfam" id="PF00520"/>
    </source>
</evidence>
<feature type="non-terminal residue" evidence="12">
    <location>
        <position position="598"/>
    </location>
</feature>
<feature type="transmembrane region" description="Helical" evidence="10">
    <location>
        <begin position="64"/>
        <end position="84"/>
    </location>
</feature>
<feature type="transmembrane region" description="Helical" evidence="10">
    <location>
        <begin position="315"/>
        <end position="337"/>
    </location>
</feature>
<evidence type="ECO:0000313" key="12">
    <source>
        <dbReference type="EMBL" id="CAG5124987.1"/>
    </source>
</evidence>
<keyword evidence="3 10" id="KW-0812">Transmembrane</keyword>
<evidence type="ECO:0000256" key="3">
    <source>
        <dbReference type="ARBA" id="ARBA00022692"/>
    </source>
</evidence>
<dbReference type="PANTHER" id="PTHR10117">
    <property type="entry name" value="TRANSIENT RECEPTOR POTENTIAL CHANNEL"/>
    <property type="match status" value="1"/>
</dbReference>
<feature type="region of interest" description="Disordered" evidence="9">
    <location>
        <begin position="406"/>
        <end position="433"/>
    </location>
</feature>
<keyword evidence="2" id="KW-0813">Transport</keyword>
<comment type="caution">
    <text evidence="12">The sequence shown here is derived from an EMBL/GenBank/DDBJ whole genome shotgun (WGS) entry which is preliminary data.</text>
</comment>
<proteinExistence type="predicted"/>
<evidence type="ECO:0000313" key="13">
    <source>
        <dbReference type="Proteomes" id="UP000678393"/>
    </source>
</evidence>
<evidence type="ECO:0000256" key="2">
    <source>
        <dbReference type="ARBA" id="ARBA00022448"/>
    </source>
</evidence>
<feature type="transmembrane region" description="Helical" evidence="10">
    <location>
        <begin position="234"/>
        <end position="254"/>
    </location>
</feature>
<dbReference type="Gene3D" id="1.10.287.70">
    <property type="match status" value="1"/>
</dbReference>
<organism evidence="12 13">
    <name type="scientific">Candidula unifasciata</name>
    <dbReference type="NCBI Taxonomy" id="100452"/>
    <lineage>
        <taxon>Eukaryota</taxon>
        <taxon>Metazoa</taxon>
        <taxon>Spiralia</taxon>
        <taxon>Lophotrochozoa</taxon>
        <taxon>Mollusca</taxon>
        <taxon>Gastropoda</taxon>
        <taxon>Heterobranchia</taxon>
        <taxon>Euthyneura</taxon>
        <taxon>Panpulmonata</taxon>
        <taxon>Eupulmonata</taxon>
        <taxon>Stylommatophora</taxon>
        <taxon>Helicina</taxon>
        <taxon>Helicoidea</taxon>
        <taxon>Geomitridae</taxon>
        <taxon>Candidula</taxon>
    </lineage>
</organism>
<feature type="transmembrane region" description="Helical" evidence="10">
    <location>
        <begin position="28"/>
        <end position="52"/>
    </location>
</feature>
<dbReference type="EMBL" id="CAJHNH020001924">
    <property type="protein sequence ID" value="CAG5124987.1"/>
    <property type="molecule type" value="Genomic_DNA"/>
</dbReference>